<keyword evidence="8" id="KW-0648">Protein biosynthesis</keyword>
<dbReference type="InterPro" id="IPR049940">
    <property type="entry name" value="GluQ/Sye"/>
</dbReference>
<dbReference type="PANTHER" id="PTHR43311:SF1">
    <property type="entry name" value="GLUTAMYL-Q TRNA(ASP) SYNTHETASE"/>
    <property type="match status" value="1"/>
</dbReference>
<feature type="binding site" evidence="7">
    <location>
        <begin position="11"/>
        <end position="15"/>
    </location>
    <ligand>
        <name>L-glutamate</name>
        <dbReference type="ChEBI" id="CHEBI:29985"/>
    </ligand>
</feature>
<feature type="binding site" evidence="7">
    <location>
        <position position="127"/>
    </location>
    <ligand>
        <name>Zn(2+)</name>
        <dbReference type="ChEBI" id="CHEBI:29105"/>
    </ligand>
</feature>
<evidence type="ECO:0000256" key="7">
    <source>
        <dbReference type="HAMAP-Rule" id="MF_01428"/>
    </source>
</evidence>
<keyword evidence="3 7" id="KW-0547">Nucleotide-binding</keyword>
<feature type="binding site" evidence="7">
    <location>
        <position position="105"/>
    </location>
    <ligand>
        <name>Zn(2+)</name>
        <dbReference type="ChEBI" id="CHEBI:29105"/>
    </ligand>
</feature>
<feature type="binding site" evidence="7">
    <location>
        <position position="180"/>
    </location>
    <ligand>
        <name>L-glutamate</name>
        <dbReference type="ChEBI" id="CHEBI:29985"/>
    </ligand>
</feature>
<evidence type="ECO:0000256" key="8">
    <source>
        <dbReference type="RuleBase" id="RU363037"/>
    </source>
</evidence>
<proteinExistence type="inferred from homology"/>
<dbReference type="Pfam" id="PF00749">
    <property type="entry name" value="tRNA-synt_1c"/>
    <property type="match status" value="1"/>
</dbReference>
<feature type="binding site" evidence="7">
    <location>
        <position position="103"/>
    </location>
    <ligand>
        <name>Zn(2+)</name>
        <dbReference type="ChEBI" id="CHEBI:29105"/>
    </ligand>
</feature>
<dbReference type="FunFam" id="3.40.50.620:FF:000093">
    <property type="entry name" value="Glutamyl-Q tRNA(Asp) synthetase"/>
    <property type="match status" value="1"/>
</dbReference>
<evidence type="ECO:0000313" key="10">
    <source>
        <dbReference type="EMBL" id="PTD95614.1"/>
    </source>
</evidence>
<dbReference type="InterPro" id="IPR020058">
    <property type="entry name" value="Glu/Gln-tRNA-synth_Ib_cat-dom"/>
</dbReference>
<feature type="binding site" evidence="7">
    <location>
        <position position="239"/>
    </location>
    <ligand>
        <name>ATP</name>
        <dbReference type="ChEBI" id="CHEBI:30616"/>
    </ligand>
</feature>
<evidence type="ECO:0000256" key="3">
    <source>
        <dbReference type="ARBA" id="ARBA00022741"/>
    </source>
</evidence>
<dbReference type="GO" id="GO:0005524">
    <property type="term" value="F:ATP binding"/>
    <property type="evidence" value="ECO:0007669"/>
    <property type="project" value="UniProtKB-KW"/>
</dbReference>
<dbReference type="GO" id="GO:0008270">
    <property type="term" value="F:zinc ion binding"/>
    <property type="evidence" value="ECO:0007669"/>
    <property type="project" value="UniProtKB-UniRule"/>
</dbReference>
<dbReference type="NCBIfam" id="NF004313">
    <property type="entry name" value="PRK05710.1-2"/>
    <property type="match status" value="1"/>
</dbReference>
<keyword evidence="4 7" id="KW-0862">Zinc</keyword>
<dbReference type="PANTHER" id="PTHR43311">
    <property type="entry name" value="GLUTAMATE--TRNA LIGASE"/>
    <property type="match status" value="1"/>
</dbReference>
<protein>
    <recommendedName>
        <fullName evidence="7">Glutamyl-Q tRNA(Asp) synthetase</fullName>
        <shortName evidence="7">Glu-Q-RSs</shortName>
        <ecNumber evidence="7">6.1.1.-</ecNumber>
    </recommendedName>
</protein>
<evidence type="ECO:0000256" key="1">
    <source>
        <dbReference type="ARBA" id="ARBA00022598"/>
    </source>
</evidence>
<feature type="short sequence motif" description="'KMSKS' region" evidence="7">
    <location>
        <begin position="236"/>
        <end position="240"/>
    </location>
</feature>
<dbReference type="EC" id="6.1.1.-" evidence="7"/>
<feature type="short sequence motif" description="'HIGH' region" evidence="7">
    <location>
        <begin position="14"/>
        <end position="24"/>
    </location>
</feature>
<dbReference type="GO" id="GO:0006424">
    <property type="term" value="P:glutamyl-tRNA aminoacylation"/>
    <property type="evidence" value="ECO:0007669"/>
    <property type="project" value="InterPro"/>
</dbReference>
<dbReference type="NCBIfam" id="TIGR03838">
    <property type="entry name" value="queuosine_YadB"/>
    <property type="match status" value="1"/>
</dbReference>
<dbReference type="SUPFAM" id="SSF52374">
    <property type="entry name" value="Nucleotidylyl transferase"/>
    <property type="match status" value="1"/>
</dbReference>
<evidence type="ECO:0000256" key="6">
    <source>
        <dbReference type="ARBA" id="ARBA00023146"/>
    </source>
</evidence>
<name>A0A2T4ICV6_9RHOO</name>
<evidence type="ECO:0000256" key="4">
    <source>
        <dbReference type="ARBA" id="ARBA00022833"/>
    </source>
</evidence>
<comment type="function">
    <text evidence="7">Catalyzes the tRNA-independent activation of glutamate in presence of ATP and the subsequent transfer of glutamate onto a tRNA(Asp). Glutamate is transferred on the 2-amino-5-(4,5-dihydroxy-2-cyclopenten-1-yl) moiety of the queuosine in the wobble position of the QUC anticodon.</text>
</comment>
<evidence type="ECO:0000259" key="9">
    <source>
        <dbReference type="Pfam" id="PF00749"/>
    </source>
</evidence>
<dbReference type="Gene3D" id="3.40.50.620">
    <property type="entry name" value="HUPs"/>
    <property type="match status" value="1"/>
</dbReference>
<organism evidence="10 11">
    <name type="scientific">Pseudothauera lacus</name>
    <dbReference type="NCBI Taxonomy" id="2136175"/>
    <lineage>
        <taxon>Bacteria</taxon>
        <taxon>Pseudomonadati</taxon>
        <taxon>Pseudomonadota</taxon>
        <taxon>Betaproteobacteria</taxon>
        <taxon>Rhodocyclales</taxon>
        <taxon>Zoogloeaceae</taxon>
        <taxon>Pseudothauera</taxon>
    </lineage>
</organism>
<keyword evidence="5 7" id="KW-0067">ATP-binding</keyword>
<dbReference type="Proteomes" id="UP000241193">
    <property type="component" value="Unassembled WGS sequence"/>
</dbReference>
<gene>
    <name evidence="7" type="primary">gluQ</name>
    <name evidence="10" type="ORF">C8261_12875</name>
</gene>
<dbReference type="GO" id="GO:0006400">
    <property type="term" value="P:tRNA modification"/>
    <property type="evidence" value="ECO:0007669"/>
    <property type="project" value="InterPro"/>
</dbReference>
<comment type="similarity">
    <text evidence="7">Belongs to the class-I aminoacyl-tRNA synthetase family. GluQ subfamily.</text>
</comment>
<sequence>MTHAPPAYVGRFAPSPTGPLHFGSLIAAAGSFLEARGHGGRWLLRIEDVDAPRCVPGAAAAILRTLERFGFEWDGEVLWQSHRHAAYDAALARLDALGALFPCACSRRELADSALARDGSRVYPGTCRNGLAAGRSARAWRVRVRGAVDFVDAVQGPQHEDLEGEVGDFIVRRADGLYAYQLAVVVDDADSGVTDVVRGADLLDSSARQCYLQDLLGLPRPRYAHLPVATNAAGEKLSKQTLATAVDTLPAAAALVAALRFLGQNPPTALAHATLDEVWQWARAHWTLAAVPRVRQQPARDILPDPGSTS</sequence>
<dbReference type="OrthoDB" id="9807503at2"/>
<dbReference type="AlphaFoldDB" id="A0A2T4ICV6"/>
<dbReference type="NCBIfam" id="NF004315">
    <property type="entry name" value="PRK05710.1-4"/>
    <property type="match status" value="1"/>
</dbReference>
<keyword evidence="2 7" id="KW-0479">Metal-binding</keyword>
<comment type="cofactor">
    <cofactor evidence="7">
        <name>Zn(2+)</name>
        <dbReference type="ChEBI" id="CHEBI:29105"/>
    </cofactor>
    <text evidence="7">Binds 1 zinc ion per subunit.</text>
</comment>
<dbReference type="HAMAP" id="MF_01428">
    <property type="entry name" value="Glu_Q_tRNA_synth"/>
    <property type="match status" value="1"/>
</dbReference>
<reference evidence="10 11" key="1">
    <citation type="submission" date="2018-03" db="EMBL/GenBank/DDBJ databases">
        <authorList>
            <person name="Keele B.F."/>
        </authorList>
    </citation>
    <scope>NUCLEOTIDE SEQUENCE [LARGE SCALE GENOMIC DNA]</scope>
    <source>
        <strain evidence="10 11">D20</strain>
    </source>
</reference>
<dbReference type="InterPro" id="IPR000924">
    <property type="entry name" value="Glu/Gln-tRNA-synth"/>
</dbReference>
<feature type="domain" description="Glutamyl/glutaminyl-tRNA synthetase class Ib catalytic" evidence="9">
    <location>
        <begin position="11"/>
        <end position="247"/>
    </location>
</feature>
<dbReference type="GO" id="GO:0004818">
    <property type="term" value="F:glutamate-tRNA ligase activity"/>
    <property type="evidence" value="ECO:0007669"/>
    <property type="project" value="TreeGrafter"/>
</dbReference>
<dbReference type="EMBL" id="PZKC01000011">
    <property type="protein sequence ID" value="PTD95614.1"/>
    <property type="molecule type" value="Genomic_DNA"/>
</dbReference>
<evidence type="ECO:0000313" key="11">
    <source>
        <dbReference type="Proteomes" id="UP000241193"/>
    </source>
</evidence>
<keyword evidence="6 7" id="KW-0030">Aminoacyl-tRNA synthetase</keyword>
<dbReference type="RefSeq" id="WP_107494134.1">
    <property type="nucleotide sequence ID" value="NZ_PZKC01000011.1"/>
</dbReference>
<feature type="binding site" evidence="7">
    <location>
        <position position="123"/>
    </location>
    <ligand>
        <name>Zn(2+)</name>
        <dbReference type="ChEBI" id="CHEBI:29105"/>
    </ligand>
</feature>
<dbReference type="PRINTS" id="PR00987">
    <property type="entry name" value="TRNASYNTHGLU"/>
</dbReference>
<keyword evidence="11" id="KW-1185">Reference proteome</keyword>
<keyword evidence="1 7" id="KW-0436">Ligase</keyword>
<dbReference type="GO" id="GO:0005829">
    <property type="term" value="C:cytosol"/>
    <property type="evidence" value="ECO:0007669"/>
    <property type="project" value="TreeGrafter"/>
</dbReference>
<evidence type="ECO:0000256" key="2">
    <source>
        <dbReference type="ARBA" id="ARBA00022723"/>
    </source>
</evidence>
<dbReference type="InterPro" id="IPR014729">
    <property type="entry name" value="Rossmann-like_a/b/a_fold"/>
</dbReference>
<feature type="binding site" evidence="7">
    <location>
        <position position="198"/>
    </location>
    <ligand>
        <name>L-glutamate</name>
        <dbReference type="ChEBI" id="CHEBI:29985"/>
    </ligand>
</feature>
<feature type="binding site" evidence="7">
    <location>
        <position position="47"/>
    </location>
    <ligand>
        <name>L-glutamate</name>
        <dbReference type="ChEBI" id="CHEBI:29985"/>
    </ligand>
</feature>
<reference evidence="10 11" key="2">
    <citation type="submission" date="2018-04" db="EMBL/GenBank/DDBJ databases">
        <title>Thauera lacus sp. nov., isolated from an saline lake in Inner Mongolia, China.</title>
        <authorList>
            <person name="Liang Q.-Y."/>
        </authorList>
    </citation>
    <scope>NUCLEOTIDE SEQUENCE [LARGE SCALE GENOMIC DNA]</scope>
    <source>
        <strain evidence="10 11">D20</strain>
    </source>
</reference>
<dbReference type="NCBIfam" id="NF004314">
    <property type="entry name" value="PRK05710.1-3"/>
    <property type="match status" value="1"/>
</dbReference>
<comment type="caution">
    <text evidence="10">The sequence shown here is derived from an EMBL/GenBank/DDBJ whole genome shotgun (WGS) entry which is preliminary data.</text>
</comment>
<evidence type="ECO:0000256" key="5">
    <source>
        <dbReference type="ARBA" id="ARBA00022840"/>
    </source>
</evidence>
<accession>A0A2T4ICV6</accession>
<dbReference type="InterPro" id="IPR022380">
    <property type="entry name" value="Glu-Q_tRNA(Asp)_Synthase"/>
</dbReference>